<dbReference type="CDD" id="cd06588">
    <property type="entry name" value="PhnB_like"/>
    <property type="match status" value="1"/>
</dbReference>
<reference evidence="2 3" key="1">
    <citation type="submission" date="2017-10" db="EMBL/GenBank/DDBJ databases">
        <title>Comparative genomics in systemic dimorphic fungi from Ajellomycetaceae.</title>
        <authorList>
            <person name="Munoz J.F."/>
            <person name="Mcewen J.G."/>
            <person name="Clay O.K."/>
            <person name="Cuomo C.A."/>
        </authorList>
    </citation>
    <scope>NUCLEOTIDE SEQUENCE [LARGE SCALE GENOMIC DNA]</scope>
    <source>
        <strain evidence="2 3">UAMH7299</strain>
    </source>
</reference>
<dbReference type="InterPro" id="IPR029068">
    <property type="entry name" value="Glyas_Bleomycin-R_OHBP_Dase"/>
</dbReference>
<proteinExistence type="predicted"/>
<evidence type="ECO:0000313" key="2">
    <source>
        <dbReference type="EMBL" id="PGH12127.1"/>
    </source>
</evidence>
<dbReference type="Proteomes" id="UP000224634">
    <property type="component" value="Unassembled WGS sequence"/>
</dbReference>
<comment type="caution">
    <text evidence="2">The sequence shown here is derived from an EMBL/GenBank/DDBJ whole genome shotgun (WGS) entry which is preliminary data.</text>
</comment>
<dbReference type="SUPFAM" id="SSF54593">
    <property type="entry name" value="Glyoxalase/Bleomycin resistance protein/Dihydroxybiphenyl dioxygenase"/>
    <property type="match status" value="1"/>
</dbReference>
<gene>
    <name evidence="2" type="ORF">AJ80_06848</name>
</gene>
<dbReference type="PIRSF" id="PIRSF021700">
    <property type="entry name" value="3_dmu_93_MTrfase"/>
    <property type="match status" value="1"/>
</dbReference>
<sequence>MSYPKFALPSHKIHTCLWFDNNNGLEAATFYTSLFKNSRITSVAETLVTFTLDGQDISALNGGPHYKQTPAASLFIICEDQDEIDHFWNAFTADGGKEIQCGWVTDKFGVSWQVVPRVLMEMMGDPDEEKAKRAHDAMLNSVKFDIAELKEAFEGKE</sequence>
<evidence type="ECO:0000313" key="3">
    <source>
        <dbReference type="Proteomes" id="UP000224634"/>
    </source>
</evidence>
<dbReference type="Gene3D" id="3.10.180.10">
    <property type="entry name" value="2,3-Dihydroxybiphenyl 1,2-Dioxygenase, domain 1"/>
    <property type="match status" value="1"/>
</dbReference>
<organism evidence="2 3">
    <name type="scientific">Polytolypa hystricis (strain UAMH7299)</name>
    <dbReference type="NCBI Taxonomy" id="1447883"/>
    <lineage>
        <taxon>Eukaryota</taxon>
        <taxon>Fungi</taxon>
        <taxon>Dikarya</taxon>
        <taxon>Ascomycota</taxon>
        <taxon>Pezizomycotina</taxon>
        <taxon>Eurotiomycetes</taxon>
        <taxon>Eurotiomycetidae</taxon>
        <taxon>Onygenales</taxon>
        <taxon>Onygenales incertae sedis</taxon>
        <taxon>Polytolypa</taxon>
    </lineage>
</organism>
<dbReference type="InterPro" id="IPR009725">
    <property type="entry name" value="3_dmu_93_MTrfase"/>
</dbReference>
<dbReference type="OrthoDB" id="10255422at2759"/>
<dbReference type="InterPro" id="IPR028973">
    <property type="entry name" value="PhnB-like"/>
</dbReference>
<dbReference type="AlphaFoldDB" id="A0A2B7XUG4"/>
<name>A0A2B7XUG4_POLH7</name>
<protein>
    <recommendedName>
        <fullName evidence="1">PhnB-like domain-containing protein</fullName>
    </recommendedName>
</protein>
<dbReference type="PANTHER" id="PTHR33990:SF2">
    <property type="entry name" value="PHNB-LIKE DOMAIN-CONTAINING PROTEIN"/>
    <property type="match status" value="1"/>
</dbReference>
<dbReference type="STRING" id="1447883.A0A2B7XUG4"/>
<dbReference type="PANTHER" id="PTHR33990">
    <property type="entry name" value="PROTEIN YJDN-RELATED"/>
    <property type="match status" value="1"/>
</dbReference>
<dbReference type="Pfam" id="PF06983">
    <property type="entry name" value="3-dmu-9_3-mt"/>
    <property type="match status" value="1"/>
</dbReference>
<keyword evidence="3" id="KW-1185">Reference proteome</keyword>
<dbReference type="EMBL" id="PDNA01000122">
    <property type="protein sequence ID" value="PGH12127.1"/>
    <property type="molecule type" value="Genomic_DNA"/>
</dbReference>
<feature type="domain" description="PhnB-like" evidence="1">
    <location>
        <begin position="12"/>
        <end position="115"/>
    </location>
</feature>
<accession>A0A2B7XUG4</accession>
<evidence type="ECO:0000259" key="1">
    <source>
        <dbReference type="Pfam" id="PF06983"/>
    </source>
</evidence>